<evidence type="ECO:0000313" key="2">
    <source>
        <dbReference type="EMBL" id="KKK16787.1"/>
    </source>
</evidence>
<dbReference type="Proteomes" id="UP000034291">
    <property type="component" value="Unassembled WGS sequence"/>
</dbReference>
<evidence type="ECO:0000256" key="1">
    <source>
        <dbReference type="SAM" id="MobiDB-lite"/>
    </source>
</evidence>
<feature type="region of interest" description="Disordered" evidence="1">
    <location>
        <begin position="120"/>
        <end position="146"/>
    </location>
</feature>
<feature type="region of interest" description="Disordered" evidence="1">
    <location>
        <begin position="34"/>
        <end position="98"/>
    </location>
</feature>
<keyword evidence="3" id="KW-1185">Reference proteome</keyword>
<feature type="non-terminal residue" evidence="2">
    <location>
        <position position="165"/>
    </location>
</feature>
<accession>A0A0F8WZP6</accession>
<name>A0A0F8WZP6_9EURO</name>
<protein>
    <submittedName>
        <fullName evidence="2">Uncharacterized protein</fullName>
    </submittedName>
</protein>
<sequence length="165" mass="16943">RHSSLPPSSRLTTASAGIACRSVPARVADQELLLRSPPEYTTAIGDLRRTSPRTQPHPSPHPNGLPSVSRSPRVLNQAPPPGSLQIPPPNAASKPSLDTNAASIVPGITSLMSGPPIGALPSISAPAGPGAGRAAEGPRDIPNDKIGCGGEDLRALRQLDRVFTA</sequence>
<proteinExistence type="predicted"/>
<organism evidence="2 3">
    <name type="scientific">Aspergillus rambellii</name>
    <dbReference type="NCBI Taxonomy" id="308745"/>
    <lineage>
        <taxon>Eukaryota</taxon>
        <taxon>Fungi</taxon>
        <taxon>Dikarya</taxon>
        <taxon>Ascomycota</taxon>
        <taxon>Pezizomycotina</taxon>
        <taxon>Eurotiomycetes</taxon>
        <taxon>Eurotiomycetidae</taxon>
        <taxon>Eurotiales</taxon>
        <taxon>Aspergillaceae</taxon>
        <taxon>Aspergillus</taxon>
        <taxon>Aspergillus subgen. Nidulantes</taxon>
    </lineage>
</organism>
<comment type="caution">
    <text evidence="2">The sequence shown here is derived from an EMBL/GenBank/DDBJ whole genome shotgun (WGS) entry which is preliminary data.</text>
</comment>
<dbReference type="EMBL" id="JZBS01002924">
    <property type="protein sequence ID" value="KKK16787.1"/>
    <property type="molecule type" value="Genomic_DNA"/>
</dbReference>
<reference evidence="2 3" key="1">
    <citation type="submission" date="2015-02" db="EMBL/GenBank/DDBJ databases">
        <title>Draft Genome Sequences of Two Closely-Related Aflatoxigenic Aspergillus Species Obtained from the Cote d'Ivoire.</title>
        <authorList>
            <person name="Moore G.G."/>
            <person name="Beltz S.B."/>
            <person name="Mack B.M."/>
        </authorList>
    </citation>
    <scope>NUCLEOTIDE SEQUENCE [LARGE SCALE GENOMIC DNA]</scope>
    <source>
        <strain evidence="2 3">SRRC1468</strain>
    </source>
</reference>
<feature type="compositionally biased region" description="Pro residues" evidence="1">
    <location>
        <begin position="78"/>
        <end position="90"/>
    </location>
</feature>
<feature type="non-terminal residue" evidence="2">
    <location>
        <position position="1"/>
    </location>
</feature>
<dbReference type="STRING" id="308745.A0A0F8WZP6"/>
<feature type="compositionally biased region" description="Low complexity" evidence="1">
    <location>
        <begin position="120"/>
        <end position="135"/>
    </location>
</feature>
<gene>
    <name evidence="2" type="ORF">ARAM_007653</name>
</gene>
<dbReference type="AlphaFoldDB" id="A0A0F8WZP6"/>
<evidence type="ECO:0000313" key="3">
    <source>
        <dbReference type="Proteomes" id="UP000034291"/>
    </source>
</evidence>